<evidence type="ECO:0000256" key="1">
    <source>
        <dbReference type="SAM" id="MobiDB-lite"/>
    </source>
</evidence>
<dbReference type="EMBL" id="JARK01001406">
    <property type="protein sequence ID" value="EYC07501.1"/>
    <property type="molecule type" value="Genomic_DNA"/>
</dbReference>
<dbReference type="Proteomes" id="UP000024635">
    <property type="component" value="Unassembled WGS sequence"/>
</dbReference>
<feature type="region of interest" description="Disordered" evidence="1">
    <location>
        <begin position="68"/>
        <end position="89"/>
    </location>
</feature>
<evidence type="ECO:0000313" key="3">
    <source>
        <dbReference type="Proteomes" id="UP000024635"/>
    </source>
</evidence>
<organism evidence="2 3">
    <name type="scientific">Ancylostoma ceylanicum</name>
    <dbReference type="NCBI Taxonomy" id="53326"/>
    <lineage>
        <taxon>Eukaryota</taxon>
        <taxon>Metazoa</taxon>
        <taxon>Ecdysozoa</taxon>
        <taxon>Nematoda</taxon>
        <taxon>Chromadorea</taxon>
        <taxon>Rhabditida</taxon>
        <taxon>Rhabditina</taxon>
        <taxon>Rhabditomorpha</taxon>
        <taxon>Strongyloidea</taxon>
        <taxon>Ancylostomatidae</taxon>
        <taxon>Ancylostomatinae</taxon>
        <taxon>Ancylostoma</taxon>
    </lineage>
</organism>
<proteinExistence type="predicted"/>
<comment type="caution">
    <text evidence="2">The sequence shown here is derived from an EMBL/GenBank/DDBJ whole genome shotgun (WGS) entry which is preliminary data.</text>
</comment>
<accession>A0A016TXK8</accession>
<sequence>MSAGQSCCIESCWYMLYLCLSKRNAPGQSSKTCHLARRGYCYGSALATSGRGTPLDGSTSARVVRKGNIHRQEREASGASLKEARESGGSRTIGLVISNPVSVSFPNTIRKQDQEYGLPGNSSVVREGHIKTTI</sequence>
<feature type="compositionally biased region" description="Basic and acidic residues" evidence="1">
    <location>
        <begin position="70"/>
        <end position="88"/>
    </location>
</feature>
<protein>
    <submittedName>
        <fullName evidence="2">Uncharacterized protein</fullName>
    </submittedName>
</protein>
<gene>
    <name evidence="2" type="primary">Acey_s0070.g464</name>
    <name evidence="2" type="ORF">Y032_0070g464</name>
</gene>
<dbReference type="AlphaFoldDB" id="A0A016TXK8"/>
<evidence type="ECO:0000313" key="2">
    <source>
        <dbReference type="EMBL" id="EYC07501.1"/>
    </source>
</evidence>
<keyword evidence="3" id="KW-1185">Reference proteome</keyword>
<name>A0A016TXK8_9BILA</name>
<reference evidence="3" key="1">
    <citation type="journal article" date="2015" name="Nat. Genet.">
        <title>The genome and transcriptome of the zoonotic hookworm Ancylostoma ceylanicum identify infection-specific gene families.</title>
        <authorList>
            <person name="Schwarz E.M."/>
            <person name="Hu Y."/>
            <person name="Antoshechkin I."/>
            <person name="Miller M.M."/>
            <person name="Sternberg P.W."/>
            <person name="Aroian R.V."/>
        </authorList>
    </citation>
    <scope>NUCLEOTIDE SEQUENCE</scope>
    <source>
        <strain evidence="3">HY135</strain>
    </source>
</reference>